<protein>
    <recommendedName>
        <fullName evidence="3">TRL-like family protein</fullName>
    </recommendedName>
</protein>
<dbReference type="AlphaFoldDB" id="A0A5K7Z963"/>
<evidence type="ECO:0000313" key="2">
    <source>
        <dbReference type="Proteomes" id="UP000427769"/>
    </source>
</evidence>
<dbReference type="KEGG" id="dwd:DSCW_38100"/>
<proteinExistence type="predicted"/>
<dbReference type="InterPro" id="IPR025113">
    <property type="entry name" value="TRL-like"/>
</dbReference>
<gene>
    <name evidence="1" type="ORF">DSCW_38100</name>
</gene>
<organism evidence="1 2">
    <name type="scientific">Desulfosarcina widdelii</name>
    <dbReference type="NCBI Taxonomy" id="947919"/>
    <lineage>
        <taxon>Bacteria</taxon>
        <taxon>Pseudomonadati</taxon>
        <taxon>Thermodesulfobacteriota</taxon>
        <taxon>Desulfobacteria</taxon>
        <taxon>Desulfobacterales</taxon>
        <taxon>Desulfosarcinaceae</taxon>
        <taxon>Desulfosarcina</taxon>
    </lineage>
</organism>
<name>A0A5K7Z963_9BACT</name>
<sequence length="122" mass="13599">MAWFLKQKSGNRTNNLRDEGKNMRNIRPFMAILIVVGLMLLSGCAYVDVKSPLDVDLDRTTLGEKKGVAEARSVLWLFAWGDASYAAAAADGGITTLRHADQEVFNVLFGLYTRWRVVVYGD</sequence>
<dbReference type="EMBL" id="AP021875">
    <property type="protein sequence ID" value="BBO76393.1"/>
    <property type="molecule type" value="Genomic_DNA"/>
</dbReference>
<dbReference type="Pfam" id="PF13146">
    <property type="entry name" value="TRL"/>
    <property type="match status" value="1"/>
</dbReference>
<dbReference type="OrthoDB" id="5422366at2"/>
<dbReference type="Proteomes" id="UP000427769">
    <property type="component" value="Chromosome"/>
</dbReference>
<accession>A0A5K7Z963</accession>
<evidence type="ECO:0000313" key="1">
    <source>
        <dbReference type="EMBL" id="BBO76393.1"/>
    </source>
</evidence>
<keyword evidence="2" id="KW-1185">Reference proteome</keyword>
<evidence type="ECO:0008006" key="3">
    <source>
        <dbReference type="Google" id="ProtNLM"/>
    </source>
</evidence>
<reference evidence="1 2" key="1">
    <citation type="submission" date="2019-11" db="EMBL/GenBank/DDBJ databases">
        <title>Comparative genomics of hydrocarbon-degrading Desulfosarcina strains.</title>
        <authorList>
            <person name="Watanabe M."/>
            <person name="Kojima H."/>
            <person name="Fukui M."/>
        </authorList>
    </citation>
    <scope>NUCLEOTIDE SEQUENCE [LARGE SCALE GENOMIC DNA]</scope>
    <source>
        <strain evidence="1 2">PP31</strain>
    </source>
</reference>